<evidence type="ECO:0000256" key="2">
    <source>
        <dbReference type="ARBA" id="ARBA00022692"/>
    </source>
</evidence>
<feature type="transmembrane region" description="Helical" evidence="5">
    <location>
        <begin position="168"/>
        <end position="187"/>
    </location>
</feature>
<comment type="similarity">
    <text evidence="5">Belongs to the ABC-2 integral membrane protein family.</text>
</comment>
<sequence length="248" mass="27264">MKVFRAMLKTELKLSLRGMDMFIFAICMPVVVTAILGVIYGSKPAFPGADFTFLEQSFAAISTIAICAGGVMGLPLVLSEYRQRKILKRFKVTPVSPSMILVAEGVVYTLYASVSLVLVYLTARIFFDFQFRGSWINFLGAYALVMISMFSIGFMVGGIAKNTKIAGVIASVLYFPMLIFSGATLPYEVMPTVLQRVADIFPLTQGIKLLKSASLNLNINDSVIPIYITIIILTVVCGGISIKFFKWE</sequence>
<accession>A0ABU4JV75</accession>
<evidence type="ECO:0000313" key="7">
    <source>
        <dbReference type="EMBL" id="MDW8802059.1"/>
    </source>
</evidence>
<keyword evidence="4 5" id="KW-0472">Membrane</keyword>
<keyword evidence="5" id="KW-0813">Transport</keyword>
<comment type="caution">
    <text evidence="7">The sequence shown here is derived from an EMBL/GenBank/DDBJ whole genome shotgun (WGS) entry which is preliminary data.</text>
</comment>
<evidence type="ECO:0000256" key="5">
    <source>
        <dbReference type="RuleBase" id="RU361157"/>
    </source>
</evidence>
<proteinExistence type="inferred from homology"/>
<feature type="transmembrane region" description="Helical" evidence="5">
    <location>
        <begin position="99"/>
        <end position="123"/>
    </location>
</feature>
<dbReference type="EMBL" id="JARUJP010000015">
    <property type="protein sequence ID" value="MDW8802059.1"/>
    <property type="molecule type" value="Genomic_DNA"/>
</dbReference>
<reference evidence="7 8" key="1">
    <citation type="submission" date="2023-04" db="EMBL/GenBank/DDBJ databases">
        <title>Clostridium tannerae sp. nov., isolated from the fecal material of an alpaca.</title>
        <authorList>
            <person name="Miller S."/>
            <person name="Hendry M."/>
            <person name="King J."/>
            <person name="Sankaranarayanan K."/>
            <person name="Lawson P.A."/>
        </authorList>
    </citation>
    <scope>NUCLEOTIDE SEQUENCE [LARGE SCALE GENOMIC DNA]</scope>
    <source>
        <strain evidence="7 8">A1-XYC3</strain>
    </source>
</reference>
<keyword evidence="3 5" id="KW-1133">Transmembrane helix</keyword>
<evidence type="ECO:0000256" key="1">
    <source>
        <dbReference type="ARBA" id="ARBA00004141"/>
    </source>
</evidence>
<dbReference type="PROSITE" id="PS51012">
    <property type="entry name" value="ABC_TM2"/>
    <property type="match status" value="1"/>
</dbReference>
<evidence type="ECO:0000256" key="4">
    <source>
        <dbReference type="ARBA" id="ARBA00023136"/>
    </source>
</evidence>
<organism evidence="7 8">
    <name type="scientific">Clostridium tanneri</name>
    <dbReference type="NCBI Taxonomy" id="3037988"/>
    <lineage>
        <taxon>Bacteria</taxon>
        <taxon>Bacillati</taxon>
        <taxon>Bacillota</taxon>
        <taxon>Clostridia</taxon>
        <taxon>Eubacteriales</taxon>
        <taxon>Clostridiaceae</taxon>
        <taxon>Clostridium</taxon>
    </lineage>
</organism>
<keyword evidence="2 5" id="KW-0812">Transmembrane</keyword>
<feature type="domain" description="ABC transmembrane type-2" evidence="6">
    <location>
        <begin position="20"/>
        <end position="248"/>
    </location>
</feature>
<dbReference type="InterPro" id="IPR000412">
    <property type="entry name" value="ABC_2_transport"/>
</dbReference>
<dbReference type="InterPro" id="IPR052902">
    <property type="entry name" value="ABC-2_transporter"/>
</dbReference>
<dbReference type="Pfam" id="PF01061">
    <property type="entry name" value="ABC2_membrane"/>
    <property type="match status" value="1"/>
</dbReference>
<evidence type="ECO:0000259" key="6">
    <source>
        <dbReference type="PROSITE" id="PS51012"/>
    </source>
</evidence>
<dbReference type="Proteomes" id="UP001281656">
    <property type="component" value="Unassembled WGS sequence"/>
</dbReference>
<dbReference type="PRINTS" id="PR00164">
    <property type="entry name" value="ABC2TRNSPORT"/>
</dbReference>
<evidence type="ECO:0000313" key="8">
    <source>
        <dbReference type="Proteomes" id="UP001281656"/>
    </source>
</evidence>
<evidence type="ECO:0000256" key="3">
    <source>
        <dbReference type="ARBA" id="ARBA00022989"/>
    </source>
</evidence>
<feature type="transmembrane region" description="Helical" evidence="5">
    <location>
        <begin position="21"/>
        <end position="40"/>
    </location>
</feature>
<dbReference type="RefSeq" id="WP_318798413.1">
    <property type="nucleotide sequence ID" value="NZ_JARUJP010000015.1"/>
</dbReference>
<feature type="transmembrane region" description="Helical" evidence="5">
    <location>
        <begin position="135"/>
        <end position="156"/>
    </location>
</feature>
<gene>
    <name evidence="7" type="ORF">P8V03_12950</name>
</gene>
<dbReference type="PANTHER" id="PTHR43027:SF2">
    <property type="entry name" value="TRANSPORT PERMEASE PROTEIN"/>
    <property type="match status" value="1"/>
</dbReference>
<dbReference type="PANTHER" id="PTHR43027">
    <property type="entry name" value="DOXORUBICIN RESISTANCE ABC TRANSPORTER PERMEASE PROTEIN DRRC-RELATED"/>
    <property type="match status" value="1"/>
</dbReference>
<keyword evidence="8" id="KW-1185">Reference proteome</keyword>
<dbReference type="InterPro" id="IPR047817">
    <property type="entry name" value="ABC2_TM_bact-type"/>
</dbReference>
<name>A0ABU4JV75_9CLOT</name>
<dbReference type="PIRSF" id="PIRSF006648">
    <property type="entry name" value="DrrB"/>
    <property type="match status" value="1"/>
</dbReference>
<keyword evidence="5" id="KW-1003">Cell membrane</keyword>
<feature type="transmembrane region" description="Helical" evidence="5">
    <location>
        <begin position="224"/>
        <end position="245"/>
    </location>
</feature>
<comment type="subcellular location">
    <subcellularLocation>
        <location evidence="5">Cell membrane</location>
        <topology evidence="5">Multi-pass membrane protein</topology>
    </subcellularLocation>
    <subcellularLocation>
        <location evidence="1">Membrane</location>
        <topology evidence="1">Multi-pass membrane protein</topology>
    </subcellularLocation>
</comment>
<protein>
    <recommendedName>
        <fullName evidence="5">Transport permease protein</fullName>
    </recommendedName>
</protein>
<feature type="transmembrane region" description="Helical" evidence="5">
    <location>
        <begin position="60"/>
        <end position="78"/>
    </location>
</feature>
<dbReference type="InterPro" id="IPR013525">
    <property type="entry name" value="ABC2_TM"/>
</dbReference>